<dbReference type="Proteomes" id="UP000721844">
    <property type="component" value="Unassembled WGS sequence"/>
</dbReference>
<dbReference type="Pfam" id="PF11639">
    <property type="entry name" value="HapK"/>
    <property type="match status" value="1"/>
</dbReference>
<sequence length="104" mass="11587">MRIFVLFNLKPGVSKAEYLAWAKQTDLPIVRGLDSVASFEVFEVTSLLGSDQSPPYDYIEVVEVKDMDAFGKDVAQEIMQRVAAEFQAIATPQFLLSRSIEAAQ</sequence>
<dbReference type="Gene3D" id="3.30.70.100">
    <property type="match status" value="1"/>
</dbReference>
<evidence type="ECO:0000313" key="2">
    <source>
        <dbReference type="Proteomes" id="UP000721844"/>
    </source>
</evidence>
<protein>
    <recommendedName>
        <fullName evidence="3">REDY-like protein HapK</fullName>
    </recommendedName>
</protein>
<organism evidence="1 2">
    <name type="scientific">Acidisoma cellulosilyticum</name>
    <dbReference type="NCBI Taxonomy" id="2802395"/>
    <lineage>
        <taxon>Bacteria</taxon>
        <taxon>Pseudomonadati</taxon>
        <taxon>Pseudomonadota</taxon>
        <taxon>Alphaproteobacteria</taxon>
        <taxon>Acetobacterales</taxon>
        <taxon>Acidocellaceae</taxon>
        <taxon>Acidisoma</taxon>
    </lineage>
</organism>
<gene>
    <name evidence="1" type="ORF">ACELLULO517_14195</name>
</gene>
<reference evidence="1 2" key="1">
    <citation type="journal article" date="2021" name="Microorganisms">
        <title>Acidisoma silvae sp. nov. and Acidisomacellulosilytica sp. nov., Two Acidophilic Bacteria Isolated from Decaying Wood, Hydrolyzing Cellulose and Producing Poly-3-hydroxybutyrate.</title>
        <authorList>
            <person name="Mieszkin S."/>
            <person name="Pouder E."/>
            <person name="Uroz S."/>
            <person name="Simon-Colin C."/>
            <person name="Alain K."/>
        </authorList>
    </citation>
    <scope>NUCLEOTIDE SEQUENCE [LARGE SCALE GENOMIC DNA]</scope>
    <source>
        <strain evidence="1 2">HW T5.17</strain>
    </source>
</reference>
<dbReference type="EMBL" id="JAESVA010000004">
    <property type="protein sequence ID" value="MCB8881396.1"/>
    <property type="molecule type" value="Genomic_DNA"/>
</dbReference>
<comment type="caution">
    <text evidence="1">The sequence shown here is derived from an EMBL/GenBank/DDBJ whole genome shotgun (WGS) entry which is preliminary data.</text>
</comment>
<keyword evidence="2" id="KW-1185">Reference proteome</keyword>
<dbReference type="RefSeq" id="WP_227308067.1">
    <property type="nucleotide sequence ID" value="NZ_JAESVA010000004.1"/>
</dbReference>
<accession>A0A963Z2N7</accession>
<dbReference type="SUPFAM" id="SSF54909">
    <property type="entry name" value="Dimeric alpha+beta barrel"/>
    <property type="match status" value="1"/>
</dbReference>
<dbReference type="AlphaFoldDB" id="A0A963Z2N7"/>
<evidence type="ECO:0000313" key="1">
    <source>
        <dbReference type="EMBL" id="MCB8881396.1"/>
    </source>
</evidence>
<dbReference type="InterPro" id="IPR021667">
    <property type="entry name" value="HapK"/>
</dbReference>
<name>A0A963Z2N7_9PROT</name>
<dbReference type="InterPro" id="IPR011008">
    <property type="entry name" value="Dimeric_a/b-barrel"/>
</dbReference>
<proteinExistence type="predicted"/>
<evidence type="ECO:0008006" key="3">
    <source>
        <dbReference type="Google" id="ProtNLM"/>
    </source>
</evidence>